<organism evidence="5">
    <name type="scientific">viral metagenome</name>
    <dbReference type="NCBI Taxonomy" id="1070528"/>
    <lineage>
        <taxon>unclassified sequences</taxon>
        <taxon>metagenomes</taxon>
        <taxon>organismal metagenomes</taxon>
    </lineage>
</organism>
<dbReference type="InterPro" id="IPR042081">
    <property type="entry name" value="RNA_2'-PTrans_C"/>
</dbReference>
<dbReference type="PANTHER" id="PTHR12684:SF2">
    <property type="entry name" value="TRNA 2'-PHOSPHOTRANSFERASE 1"/>
    <property type="match status" value="1"/>
</dbReference>
<dbReference type="GO" id="GO:0000215">
    <property type="term" value="F:tRNA 2'-phosphotransferase activity"/>
    <property type="evidence" value="ECO:0007669"/>
    <property type="project" value="TreeGrafter"/>
</dbReference>
<protein>
    <recommendedName>
        <fullName evidence="4">Nudix hydrolase domain-containing protein</fullName>
    </recommendedName>
</protein>
<keyword evidence="3" id="KW-0520">NAD</keyword>
<accession>A0A6C0BE71</accession>
<dbReference type="Gene3D" id="3.90.79.10">
    <property type="entry name" value="Nucleoside Triphosphate Pyrophosphohydrolase"/>
    <property type="match status" value="1"/>
</dbReference>
<sequence length="288" mass="33823">MTCYGFIAKKRDKIILVYKENGVLSFPKGSFERSKDKTYMDCARREFVEETTLTGFEFSYNPELYIEYTDRGTVSCSYFRCLIDDDQDFEIKQRPIDDEIVGYRWFTIEEIEAIPNDKFLERRKKIAIDFLLDLNVENLINRSFILSSSERIRISKACNKLLRHHLHEFKTATSDGFVEISELFSKLDFIVSIEKLKEVVELCEKQRLKIVDNRIRSNQGHSSGNIEEDKIFEEITTPITECYHATTKKNLNFILKDGLSIMGRTHIHFASDDILLRKNRPILIKVKM</sequence>
<name>A0A6C0BE71_9ZZZZ</name>
<dbReference type="EMBL" id="MN739124">
    <property type="protein sequence ID" value="QHS90061.1"/>
    <property type="molecule type" value="Genomic_DNA"/>
</dbReference>
<dbReference type="InterPro" id="IPR002745">
    <property type="entry name" value="Ptrans_KptA/Tpt1"/>
</dbReference>
<dbReference type="AlphaFoldDB" id="A0A6C0BE71"/>
<evidence type="ECO:0000256" key="1">
    <source>
        <dbReference type="ARBA" id="ARBA00009836"/>
    </source>
</evidence>
<proteinExistence type="inferred from homology"/>
<dbReference type="InterPro" id="IPR015797">
    <property type="entry name" value="NUDIX_hydrolase-like_dom_sf"/>
</dbReference>
<evidence type="ECO:0000256" key="2">
    <source>
        <dbReference type="ARBA" id="ARBA00022679"/>
    </source>
</evidence>
<dbReference type="GO" id="GO:0006388">
    <property type="term" value="P:tRNA splicing, via endonucleolytic cleavage and ligation"/>
    <property type="evidence" value="ECO:0007669"/>
    <property type="project" value="TreeGrafter"/>
</dbReference>
<dbReference type="Gene3D" id="3.20.170.30">
    <property type="match status" value="1"/>
</dbReference>
<keyword evidence="2" id="KW-0808">Transferase</keyword>
<dbReference type="PROSITE" id="PS51462">
    <property type="entry name" value="NUDIX"/>
    <property type="match status" value="1"/>
</dbReference>
<dbReference type="Gene3D" id="1.10.10.970">
    <property type="entry name" value="RNA 2'-phosphotransferase, Tpt1/KptA family, N-terminal domain"/>
    <property type="match status" value="1"/>
</dbReference>
<dbReference type="Pfam" id="PF01885">
    <property type="entry name" value="PTS_2-RNA"/>
    <property type="match status" value="1"/>
</dbReference>
<dbReference type="Pfam" id="PF00293">
    <property type="entry name" value="NUDIX"/>
    <property type="match status" value="1"/>
</dbReference>
<dbReference type="PANTHER" id="PTHR12684">
    <property type="entry name" value="PUTATIVE PHOSPHOTRANSFERASE"/>
    <property type="match status" value="1"/>
</dbReference>
<dbReference type="SUPFAM" id="SSF56399">
    <property type="entry name" value="ADP-ribosylation"/>
    <property type="match status" value="1"/>
</dbReference>
<comment type="similarity">
    <text evidence="1">Belongs to the KptA/TPT1 family.</text>
</comment>
<feature type="domain" description="Nudix hydrolase" evidence="4">
    <location>
        <begin position="1"/>
        <end position="132"/>
    </location>
</feature>
<evidence type="ECO:0000313" key="5">
    <source>
        <dbReference type="EMBL" id="QHS90061.1"/>
    </source>
</evidence>
<evidence type="ECO:0000259" key="4">
    <source>
        <dbReference type="PROSITE" id="PS51462"/>
    </source>
</evidence>
<dbReference type="SUPFAM" id="SSF55811">
    <property type="entry name" value="Nudix"/>
    <property type="match status" value="1"/>
</dbReference>
<reference evidence="5" key="1">
    <citation type="journal article" date="2020" name="Nature">
        <title>Giant virus diversity and host interactions through global metagenomics.</title>
        <authorList>
            <person name="Schulz F."/>
            <person name="Roux S."/>
            <person name="Paez-Espino D."/>
            <person name="Jungbluth S."/>
            <person name="Walsh D.A."/>
            <person name="Denef V.J."/>
            <person name="McMahon K.D."/>
            <person name="Konstantinidis K.T."/>
            <person name="Eloe-Fadrosh E.A."/>
            <person name="Kyrpides N.C."/>
            <person name="Woyke T."/>
        </authorList>
    </citation>
    <scope>NUCLEOTIDE SEQUENCE</scope>
    <source>
        <strain evidence="5">GVMAG-M-3300010160-4</strain>
    </source>
</reference>
<dbReference type="InterPro" id="IPR000086">
    <property type="entry name" value="NUDIX_hydrolase_dom"/>
</dbReference>
<evidence type="ECO:0000256" key="3">
    <source>
        <dbReference type="ARBA" id="ARBA00023027"/>
    </source>
</evidence>
<dbReference type="InterPro" id="IPR042080">
    <property type="entry name" value="RNA_2'-PTrans_N"/>
</dbReference>